<organism evidence="7 8">
    <name type="scientific">Vallicoccus soli</name>
    <dbReference type="NCBI Taxonomy" id="2339232"/>
    <lineage>
        <taxon>Bacteria</taxon>
        <taxon>Bacillati</taxon>
        <taxon>Actinomycetota</taxon>
        <taxon>Actinomycetes</taxon>
        <taxon>Motilibacterales</taxon>
        <taxon>Vallicoccaceae</taxon>
        <taxon>Vallicoccus</taxon>
    </lineage>
</organism>
<dbReference type="EMBL" id="QZEZ01000006">
    <property type="protein sequence ID" value="RJK94886.1"/>
    <property type="molecule type" value="Genomic_DNA"/>
</dbReference>
<dbReference type="InterPro" id="IPR036390">
    <property type="entry name" value="WH_DNA-bd_sf"/>
</dbReference>
<dbReference type="CDD" id="cd00609">
    <property type="entry name" value="AAT_like"/>
    <property type="match status" value="1"/>
</dbReference>
<dbReference type="SUPFAM" id="SSF46785">
    <property type="entry name" value="Winged helix' DNA-binding domain"/>
    <property type="match status" value="1"/>
</dbReference>
<keyword evidence="5" id="KW-0804">Transcription</keyword>
<feature type="domain" description="HTH gntR-type" evidence="6">
    <location>
        <begin position="21"/>
        <end position="89"/>
    </location>
</feature>
<sequence>MDAVGAARLAGLVGDLGAERGPRYAALAARLRLLVADGRLPVGARLPAERELAPALGLSRDTVTSAYRRLRDDGWALARQGAGTWTALPAGPVRAGWVPGPVGEGVLDLAHAAPAAPPQVPAAYAAALDELPRLLPGHGYHPGGLPGLRARIAERYARRGLPTTPEQVLVTSGALHGLSACLDVLLRRGQRVVVEDPGYPNALDALAAGGARPARVPVALGDGDGAVAALSAAARATGAPLAYLVPDAQNPTGLTLDAAQRRRLAAGLQGAGTLALVDETFAELALDGEPPPPLAAALAPGRSVSVGTLSKAVWGGLRVGWLRADPPLVHRLAAALARRELSGPVVEQLAACHLLDGLDAVLAERRPALRASRAALVAALGEHLPSWEVPVPSGGLFLWCRLPAPTSSALVAAAARRGLHLAAGPRFGAGHAFEDRLRLPYTHPAPVLRRAVADLAAAAADVAPQDGPAPAAYVV</sequence>
<keyword evidence="8" id="KW-1185">Reference proteome</keyword>
<accession>A0A3A3ZHU9</accession>
<dbReference type="InterPro" id="IPR000524">
    <property type="entry name" value="Tscrpt_reg_HTH_GntR"/>
</dbReference>
<dbReference type="InterPro" id="IPR051446">
    <property type="entry name" value="HTH_trans_reg/aminotransferase"/>
</dbReference>
<dbReference type="OrthoDB" id="199743at2"/>
<dbReference type="PANTHER" id="PTHR46577">
    <property type="entry name" value="HTH-TYPE TRANSCRIPTIONAL REGULATORY PROTEIN GABR"/>
    <property type="match status" value="1"/>
</dbReference>
<dbReference type="PROSITE" id="PS50949">
    <property type="entry name" value="HTH_GNTR"/>
    <property type="match status" value="1"/>
</dbReference>
<keyword evidence="2" id="KW-0663">Pyridoxal phosphate</keyword>
<dbReference type="InterPro" id="IPR015424">
    <property type="entry name" value="PyrdxlP-dep_Trfase"/>
</dbReference>
<dbReference type="InterPro" id="IPR015421">
    <property type="entry name" value="PyrdxlP-dep_Trfase_major"/>
</dbReference>
<keyword evidence="3" id="KW-0805">Transcription regulation</keyword>
<evidence type="ECO:0000259" key="6">
    <source>
        <dbReference type="PROSITE" id="PS50949"/>
    </source>
</evidence>
<dbReference type="CDD" id="cd07377">
    <property type="entry name" value="WHTH_GntR"/>
    <property type="match status" value="1"/>
</dbReference>
<dbReference type="InterPro" id="IPR004839">
    <property type="entry name" value="Aminotransferase_I/II_large"/>
</dbReference>
<evidence type="ECO:0000256" key="1">
    <source>
        <dbReference type="ARBA" id="ARBA00005384"/>
    </source>
</evidence>
<dbReference type="Gene3D" id="1.10.10.10">
    <property type="entry name" value="Winged helix-like DNA-binding domain superfamily/Winged helix DNA-binding domain"/>
    <property type="match status" value="1"/>
</dbReference>
<dbReference type="Pfam" id="PF00155">
    <property type="entry name" value="Aminotran_1_2"/>
    <property type="match status" value="1"/>
</dbReference>
<dbReference type="SUPFAM" id="SSF53383">
    <property type="entry name" value="PLP-dependent transferases"/>
    <property type="match status" value="1"/>
</dbReference>
<dbReference type="GO" id="GO:0003677">
    <property type="term" value="F:DNA binding"/>
    <property type="evidence" value="ECO:0007669"/>
    <property type="project" value="UniProtKB-KW"/>
</dbReference>
<dbReference type="Proteomes" id="UP000265614">
    <property type="component" value="Unassembled WGS sequence"/>
</dbReference>
<dbReference type="Pfam" id="PF00392">
    <property type="entry name" value="GntR"/>
    <property type="match status" value="1"/>
</dbReference>
<evidence type="ECO:0000256" key="5">
    <source>
        <dbReference type="ARBA" id="ARBA00023163"/>
    </source>
</evidence>
<keyword evidence="7" id="KW-0032">Aminotransferase</keyword>
<dbReference type="PANTHER" id="PTHR46577:SF1">
    <property type="entry name" value="HTH-TYPE TRANSCRIPTIONAL REGULATORY PROTEIN GABR"/>
    <property type="match status" value="1"/>
</dbReference>
<dbReference type="PRINTS" id="PR00035">
    <property type="entry name" value="HTHGNTR"/>
</dbReference>
<reference evidence="7 8" key="1">
    <citation type="submission" date="2018-09" db="EMBL/GenBank/DDBJ databases">
        <title>YIM 75000 draft genome.</title>
        <authorList>
            <person name="Tang S."/>
            <person name="Feng Y."/>
        </authorList>
    </citation>
    <scope>NUCLEOTIDE SEQUENCE [LARGE SCALE GENOMIC DNA]</scope>
    <source>
        <strain evidence="7 8">YIM 75000</strain>
    </source>
</reference>
<comment type="similarity">
    <text evidence="1">In the C-terminal section; belongs to the class-I pyridoxal-phosphate-dependent aminotransferase family.</text>
</comment>
<evidence type="ECO:0000313" key="8">
    <source>
        <dbReference type="Proteomes" id="UP000265614"/>
    </source>
</evidence>
<dbReference type="GO" id="GO:0003700">
    <property type="term" value="F:DNA-binding transcription factor activity"/>
    <property type="evidence" value="ECO:0007669"/>
    <property type="project" value="InterPro"/>
</dbReference>
<dbReference type="SMART" id="SM00345">
    <property type="entry name" value="HTH_GNTR"/>
    <property type="match status" value="1"/>
</dbReference>
<name>A0A3A3ZHU9_9ACTN</name>
<proteinExistence type="inferred from homology"/>
<comment type="caution">
    <text evidence="7">The sequence shown here is derived from an EMBL/GenBank/DDBJ whole genome shotgun (WGS) entry which is preliminary data.</text>
</comment>
<evidence type="ECO:0000256" key="2">
    <source>
        <dbReference type="ARBA" id="ARBA00022898"/>
    </source>
</evidence>
<dbReference type="AlphaFoldDB" id="A0A3A3ZHU9"/>
<evidence type="ECO:0000256" key="3">
    <source>
        <dbReference type="ARBA" id="ARBA00023015"/>
    </source>
</evidence>
<evidence type="ECO:0000313" key="7">
    <source>
        <dbReference type="EMBL" id="RJK94886.1"/>
    </source>
</evidence>
<dbReference type="InterPro" id="IPR036388">
    <property type="entry name" value="WH-like_DNA-bd_sf"/>
</dbReference>
<evidence type="ECO:0000256" key="4">
    <source>
        <dbReference type="ARBA" id="ARBA00023125"/>
    </source>
</evidence>
<dbReference type="GO" id="GO:0008483">
    <property type="term" value="F:transaminase activity"/>
    <property type="evidence" value="ECO:0007669"/>
    <property type="project" value="UniProtKB-KW"/>
</dbReference>
<protein>
    <submittedName>
        <fullName evidence="7">PLP-dependent aminotransferase family protein</fullName>
    </submittedName>
</protein>
<dbReference type="RefSeq" id="WP_119951069.1">
    <property type="nucleotide sequence ID" value="NZ_QZEZ01000006.1"/>
</dbReference>
<gene>
    <name evidence="7" type="ORF">D5H78_13910</name>
</gene>
<dbReference type="Gene3D" id="3.40.640.10">
    <property type="entry name" value="Type I PLP-dependent aspartate aminotransferase-like (Major domain)"/>
    <property type="match status" value="1"/>
</dbReference>
<dbReference type="GO" id="GO:0030170">
    <property type="term" value="F:pyridoxal phosphate binding"/>
    <property type="evidence" value="ECO:0007669"/>
    <property type="project" value="InterPro"/>
</dbReference>
<keyword evidence="7" id="KW-0808">Transferase</keyword>
<keyword evidence="4" id="KW-0238">DNA-binding</keyword>